<dbReference type="Gene3D" id="2.60.40.1200">
    <property type="match status" value="1"/>
</dbReference>
<dbReference type="NCBIfam" id="TIGR03661">
    <property type="entry name" value="T1SS_VCA0849"/>
    <property type="match status" value="1"/>
</dbReference>
<dbReference type="Gene3D" id="2.60.40.10">
    <property type="entry name" value="Immunoglobulins"/>
    <property type="match status" value="12"/>
</dbReference>
<dbReference type="PROSITE" id="PS00330">
    <property type="entry name" value="HEMOLYSIN_CALCIUM"/>
    <property type="match status" value="3"/>
</dbReference>
<protein>
    <recommendedName>
        <fullName evidence="2">VWFA domain-containing protein</fullName>
    </recommendedName>
</protein>
<dbReference type="SUPFAM" id="SSF53300">
    <property type="entry name" value="vWA-like"/>
    <property type="match status" value="1"/>
</dbReference>
<dbReference type="InterPro" id="IPR013783">
    <property type="entry name" value="Ig-like_fold"/>
</dbReference>
<dbReference type="InterPro" id="IPR002035">
    <property type="entry name" value="VWF_A"/>
</dbReference>
<dbReference type="InterPro" id="IPR018511">
    <property type="entry name" value="Hemolysin-typ_Ca-bd_CS"/>
</dbReference>
<dbReference type="PRINTS" id="PR00313">
    <property type="entry name" value="CABNDNGRPT"/>
</dbReference>
<evidence type="ECO:0000313" key="4">
    <source>
        <dbReference type="Proteomes" id="UP000075609"/>
    </source>
</evidence>
<evidence type="ECO:0000313" key="3">
    <source>
        <dbReference type="EMBL" id="KYN88459.1"/>
    </source>
</evidence>
<dbReference type="CDD" id="cd00198">
    <property type="entry name" value="vWFA"/>
    <property type="match status" value="1"/>
</dbReference>
<organism evidence="3 4">
    <name type="scientific">Vibrio cidicii</name>
    <dbReference type="NCBI Taxonomy" id="1763883"/>
    <lineage>
        <taxon>Bacteria</taxon>
        <taxon>Pseudomonadati</taxon>
        <taxon>Pseudomonadota</taxon>
        <taxon>Gammaproteobacteria</taxon>
        <taxon>Vibrionales</taxon>
        <taxon>Vibrionaceae</taxon>
        <taxon>Vibrio</taxon>
    </lineage>
</organism>
<dbReference type="SMART" id="SM00327">
    <property type="entry name" value="VWA"/>
    <property type="match status" value="1"/>
</dbReference>
<name>A0ABR5W6J9_9VIBR</name>
<dbReference type="InterPro" id="IPR040853">
    <property type="entry name" value="RapA2_cadherin-like"/>
</dbReference>
<dbReference type="Pfam" id="PF17803">
    <property type="entry name" value="Cadherin_4"/>
    <property type="match status" value="1"/>
</dbReference>
<dbReference type="NCBIfam" id="NF033510">
    <property type="entry name" value="Ca_tandemer"/>
    <property type="match status" value="5"/>
</dbReference>
<dbReference type="SUPFAM" id="SSF51120">
    <property type="entry name" value="beta-Roll"/>
    <property type="match status" value="1"/>
</dbReference>
<dbReference type="Pfam" id="PF17963">
    <property type="entry name" value="Big_9"/>
    <property type="match status" value="1"/>
</dbReference>
<reference evidence="3 4" key="1">
    <citation type="submission" date="2015-12" db="EMBL/GenBank/DDBJ databases">
        <authorList>
            <person name="Tarr C.L."/>
            <person name="Gladney L.M."/>
        </authorList>
    </citation>
    <scope>NUCLEOTIDE SEQUENCE [LARGE SCALE GENOMIC DNA]</scope>
    <source>
        <strain evidence="3 4">1048-83</strain>
    </source>
</reference>
<dbReference type="RefSeq" id="WP_061899553.1">
    <property type="nucleotide sequence ID" value="NZ_LOBP01000113.1"/>
</dbReference>
<dbReference type="InterPro" id="IPR011049">
    <property type="entry name" value="Serralysin-like_metalloprot_C"/>
</dbReference>
<dbReference type="InterPro" id="IPR019960">
    <property type="entry name" value="T1SS_VCA0849"/>
</dbReference>
<dbReference type="Proteomes" id="UP000075609">
    <property type="component" value="Unassembled WGS sequence"/>
</dbReference>
<proteinExistence type="predicted"/>
<comment type="caution">
    <text evidence="3">The sequence shown here is derived from an EMBL/GenBank/DDBJ whole genome shotgun (WGS) entry which is preliminary data.</text>
</comment>
<gene>
    <name evidence="3" type="ORF">ATY35_11735</name>
</gene>
<evidence type="ECO:0000256" key="1">
    <source>
        <dbReference type="ARBA" id="ARBA00022837"/>
    </source>
</evidence>
<dbReference type="Pfam" id="PF19077">
    <property type="entry name" value="Big_13"/>
    <property type="match status" value="4"/>
</dbReference>
<dbReference type="InterPro" id="IPR036465">
    <property type="entry name" value="vWFA_dom_sf"/>
</dbReference>
<evidence type="ECO:0000259" key="2">
    <source>
        <dbReference type="PROSITE" id="PS50234"/>
    </source>
</evidence>
<dbReference type="InterPro" id="IPR044016">
    <property type="entry name" value="Big_13"/>
</dbReference>
<dbReference type="EMBL" id="LOBP01000113">
    <property type="protein sequence ID" value="KYN88459.1"/>
    <property type="molecule type" value="Genomic_DNA"/>
</dbReference>
<dbReference type="Pfam" id="PF00353">
    <property type="entry name" value="HemolysinCabind"/>
    <property type="match status" value="2"/>
</dbReference>
<dbReference type="NCBIfam" id="NF012196">
    <property type="entry name" value="Ig_like_ice"/>
    <property type="match status" value="4"/>
</dbReference>
<dbReference type="PROSITE" id="PS50234">
    <property type="entry name" value="VWFA"/>
    <property type="match status" value="1"/>
</dbReference>
<keyword evidence="1" id="KW-0106">Calcium</keyword>
<dbReference type="InterPro" id="IPR001343">
    <property type="entry name" value="Hemolysn_Ca-bd"/>
</dbReference>
<accession>A0ABR5W6J9</accession>
<dbReference type="Gene3D" id="2.150.10.10">
    <property type="entry name" value="Serralysin-like metalloprotease, C-terminal"/>
    <property type="match status" value="1"/>
</dbReference>
<sequence length="2943" mass="309191">MSAKILAEPHRHHRGLFMDFSAFLSGAALTAGRIVVIDLNGNIRMLAPGQTPAPGEVVIDTLDESEVPTVRVATENGSNDITDDVQQIFAALEDGQDPTQLGDDFATAAGETGGSSLVSAGTISRDGSETLASTAFTTQGLQDLGLNQAQSLSLFEVYSSFSSDAATTSPAETLPLLTVTLDEDSGSEADDFLTNNGSFTVSGQNDGATVEYFVDGEWTTTVPTPVEGENTIIVRQTDAAGNTSGSSTLTFTLDTTAPDAPQVSLDTDSGSLADDFLTNNGDFTVVGTEEGATVEYFVDGEWTTTAPTPIEGENTIIVRQTDAAGNTSGSSTLTFTLDTTAPDAPQISLDIDSGSLADDFLTNKGDFTVAGTEEGATVEYFVNGEWTTTAPTPVEGENTIVVRQTDAAGNTSGSSTLTFALDTTAPDAPQVSLDTDSGSLADGFLTNKGDFTVAGTEEGATVEYFVDGEWTTTAPTPVEGENIIIVRQTDTAGNSSGSSTLTFTLDTTAPDAPQVSLDTDSGSLADDFLTNKGDFTVAGTEDGATVEYFVNGEWTTTAPTPGEGENTIIVRQTDAAGNTSGSSTLTFTLDTTAQAGTVSVDPITSDDVITETEKNQTITVTGSATGGDIKAGDVVTAVINGNEYKGSVSEDGTWELLVSGSDLAVDTAFEVTVVSSDAAGNEVTSKGESVHRFDDTPINVNIDIDPITSDSVINAQEVNSLVTVTGTVTGESFSSGVVTLTINGVEYTGEVVDGKYSIEVKGSDLSADSDNVVDAKVDVVNTAGNIGSATSTEFYLVDTFARGTIKIDPITDDNVINKAESEGLVKVTGSVGGDARPGDQVTVVVNGVTYTTSVLSNKTWEVSVSGSDLAQDDKVTANVTGDDWAGNPFSGSGERGYSVDKMAPSVPVVNAQTTSDVTPVITGTATVGAGETLSVTVNGATYDNVTVDGDGNWSIDTETATPSSGTLGAFEDGETYSVTATVTDAAGNATDDATSGEVVIDTTAPSVPVVNAQTTSDVTPVITGTATVGAGETLSVTVNGATYDNVTVDGDGNWSIDTETATPSSGTLGAFEDGETYSVTATVTDAAGNATDDATSGEVVIDTTAPDQGDGKNHIAFNDGDGYVNEDELRDVKLTATVEANGVAGDITLSQGTKELILKANEYSIDANGNVTLNSGEALDLSAAGFTDGTLTVTLDVTDPAGNTGTVNDTTLLDTEVSASIDINRVTGDGIVNYAETQVEQKVTGFVTGSDVKVGDEVCIYRAEGDVKILLGKTTVLKGFIFELSVDGKDLVMDNPATLYATLEVSDLAGNTDIVDSTERYFVFDDLPVKPYITNITDESLASDYSEVTLHGKGGLDPNNGKPYTVEVFAKDSHGSYVSIGEVPVDSQGNWTLDISNVDIVPINDNEFFYAVQKDQYGNVSEPSNVVHYYHGNYNPALSEATDDFVLLGKGDDLLIVDQDDANNMLVADGGAGIDTAQFNFASTDASVVLNADGSVTITETNGDVNTFIEFENFKFTDGTKSFAELFAPTVTLERDGDDIIDSDRTTVDYTINLPVGAVVGATLLLVIEGNETSRGLTQEDINAGSITGSIQTSAINGDELSISAEIRYPNQPDNLGFKDNDSLNVNTLPDAEDDIISTDEGHSVTIDVLANDTDMENETLSISSPSVIEGEGTVSIVDGKLYFEPVDDDFSGKVKIEYVVTDPQKGTSTAFVEVTVNPVADQPDLSLVAPEVTLPSQAFDVFKWGNVVIAPKYGDGNGVSGSELIDVIATLDKENATPSTMVNAQDSASNATAANEAVLLTGMVYLEAGVSYDFVGKGDDSLAITIGGQLVDEGRWGTGATLKGDAFVPTESGYYPISIYHHNQNGQGNFDVNVSINGAAAVDLSSSNLSIVYDIDSLTSSGIRTSGAQVDKNGVEFYDIYQVNEGRQDTAIPLSEIKASLNDNDGSETLLIVLTGIPNGATISDGTNSVTITDNQSVEVTNWSLNSLVVTPPTGSHEDFTIKVTATSTETANNDRAESTVDIHVIVHEQSPTVTQSDFVSGNEDQLISGNVLTNDSDADDVLSVVTISVNGQEYSAGNAIELTEGKLTVNANGSFTFEPTEHWSGDVPDIQYTTNTGKTDTLTIEVKAVADAPNVTAVLGESVYSNVSLSSALYQKLINATSNTHFSSEELAELKHPLDYVHTNSQNIIGSRYNDLILGTQNVDQLVGDNSYWNGTERVTSGHDVFIGGRGNDAIYGGDGTSVDLGYDTVIYSGNLADYTFDFYNNHGNRDKPYWHVVDTREIDTQNANVPATEGEHLYEIERLIFADAIVELNKDGTYTVIQEKETEFNLSATLADRDGSEYLDEVQIKGLPDGATIVDKDTGEFLGGFQEINGEQVWVINLEDNSTQSINYDNLVVRYPSTETLDVDVTVVAKESSLPSDAGASTSVNVAASNDVLADQGGEVPTTLISLVIDSSGSMADKPSNTLRDMRIEYVLRAAVDMLENVQSQNGSENVLVQLVDFDTNAKSYDWMTISEAVDKIEDALDGLDKKHYDGIFEPSGWTDYDDAAEATMDGYESNTIKSLQGSTNDVIYFLSDGQNTENWTNSTNTDWDKFIVDKEVIAVGIGDENRVPLDGLKEIAGADGTIVYIPDSKLLTELPKLRPTIGIAGSLLMAISGADEAKEVVVDATKAYVIQTIDTESSVTNMPANLVFSVDDVGNELVVETQYGDFRIGQDGSYFFQPVVGAPVIESGKSVAFEVLITVKDENNIESEQLVTLNVSPNGEANIAATSSFNASTGDDQIRGTDDNDIILGHAGNDVLDGGLGDDVLYGGSGDDILIGGLGNDILTGGEGADIFKWVDMETASDRVTDFSVAQGDKLDLSDLFDDMPKADIETLLADLGEGDSKGSVGDVSIEVTNENGAHLTIVKGGQTLTIDFDGAVDASYITNSLLENLNHLKD</sequence>
<dbReference type="InterPro" id="IPR049826">
    <property type="entry name" value="Ig-like_ice"/>
</dbReference>
<feature type="domain" description="VWFA" evidence="2">
    <location>
        <begin position="2451"/>
        <end position="2649"/>
    </location>
</feature>
<keyword evidence="4" id="KW-1185">Reference proteome</keyword>